<evidence type="ECO:0000256" key="13">
    <source>
        <dbReference type="ARBA" id="ARBA00023098"/>
    </source>
</evidence>
<keyword evidence="16" id="KW-1207">Sterol metabolism</keyword>
<comment type="subcellular location">
    <subcellularLocation>
        <location evidence="2">Cytoplasmic vesicle</location>
        <location evidence="2">COPII-coated vesicle membrane</location>
        <topology evidence="2">Multi-pass membrane protein</topology>
    </subcellularLocation>
    <subcellularLocation>
        <location evidence="1">Endoplasmic reticulum membrane</location>
        <topology evidence="1">Multi-pass membrane protein</topology>
    </subcellularLocation>
    <subcellularLocation>
        <location evidence="3">Golgi apparatus membrane</location>
        <topology evidence="3">Multi-pass membrane protein</topology>
    </subcellularLocation>
</comment>
<dbReference type="InterPro" id="IPR015943">
    <property type="entry name" value="WD40/YVTN_repeat-like_dom_sf"/>
</dbReference>
<evidence type="ECO:0000256" key="11">
    <source>
        <dbReference type="ARBA" id="ARBA00022989"/>
    </source>
</evidence>
<dbReference type="PROSITE" id="PS50082">
    <property type="entry name" value="WD_REPEATS_2"/>
    <property type="match status" value="1"/>
</dbReference>
<dbReference type="Gene3D" id="2.130.10.10">
    <property type="entry name" value="YVTN repeat-like/Quinoprotein amine dehydrogenase"/>
    <property type="match status" value="3"/>
</dbReference>
<dbReference type="GO" id="GO:0000139">
    <property type="term" value="C:Golgi membrane"/>
    <property type="evidence" value="ECO:0007669"/>
    <property type="project" value="UniProtKB-SubCell"/>
</dbReference>
<keyword evidence="11 22" id="KW-1133">Transmembrane helix</keyword>
<keyword evidence="13" id="KW-0443">Lipid metabolism</keyword>
<evidence type="ECO:0000256" key="12">
    <source>
        <dbReference type="ARBA" id="ARBA00023034"/>
    </source>
</evidence>
<protein>
    <recommendedName>
        <fullName evidence="5">Sterol regulatory element-binding protein cleavage-activating protein</fullName>
    </recommendedName>
</protein>
<feature type="region of interest" description="Disordered" evidence="21">
    <location>
        <begin position="345"/>
        <end position="369"/>
    </location>
</feature>
<evidence type="ECO:0000313" key="24">
    <source>
        <dbReference type="EMBL" id="KAG8239294.1"/>
    </source>
</evidence>
<evidence type="ECO:0000313" key="25">
    <source>
        <dbReference type="Proteomes" id="UP000792457"/>
    </source>
</evidence>
<evidence type="ECO:0000259" key="23">
    <source>
        <dbReference type="PROSITE" id="PS50156"/>
    </source>
</evidence>
<sequence>MIQIGVALAAVYTVLASLCMSVGLCFFFGLALSLDGDEKGSTRRDFYPYMVAVVGLENVLVLTRAAISTPPHLDTKIRIARALSREGWSITKNLLAEVTILTIGFFTFVPAIQPEVNRHEQVWHNQGTSLSHRHWPALLGMYNISVSGGYLSILPPIRVWIPVAPDQAMLLRHPEEKEGGGPGGQFQWQALAAALDPLDFSVPLTLEGHPQEVECMASDPSGGSVASCCLAGQLRVWDRATGELLVFVDRKGKGSFHTNEADSEQAYHQKKDHYSFITQSSYTSNPMMWSMPDLRPSININFGSNRSRGPPKDQQNSATNREQGYDFGQHYKNLYEEHCKSAFEEDDAEMDEEEAGELESLSVTVNQPRSNPIHKRSLAMKVPQRGQGLIQEGGHIMRRSTQEHGHWGMDKSPPNRSPLLSNAEGQSVGTISQNGSSDRLRIGSGAPPVWCIDFRDNLITLGCANGHMELWDGSTGKFKVFRLEDHLQMYTLHGHCGPITALFIDKMCPLLSGSGSQDGMLCVWDLVTGACMYSIQAHDGSICALTYSASYVISLGTDERLCVWERFQGHLLNTIHVCLFDDGSGVGITSVKIIGNRVVAAKLSGSIDFFELESYRKGKQMDWGFNSYHRRTHVRTGSAGSLDWDAVLQSDEDIRCVCIGTVRAHQQPITVLDSEGGRIITGSQDHTLKVFRLEDHLQMYTLHGHCGPITALFIDKMCPLLSGSGSQDGMLCVWDLVTGACMYSIQAHDGSICALTYSASYVISLGTDERLCVWERFQGHLLNTIHVSHTYCLSMVMLTHSLLITSKQGSLVVWDVRTGDPVRIVRLGNNDSCVFVKQILLLRDGGAGGWGGEAICDYGNQLRIVRFPMASTEKTD</sequence>
<dbReference type="Pfam" id="PF24017">
    <property type="entry name" value="Beta-prop_SCAP"/>
    <property type="match status" value="1"/>
</dbReference>
<feature type="transmembrane region" description="Helical" evidence="22">
    <location>
        <begin position="46"/>
        <end position="67"/>
    </location>
</feature>
<dbReference type="InterPro" id="IPR001680">
    <property type="entry name" value="WD40_rpt"/>
</dbReference>
<feature type="domain" description="SSD" evidence="23">
    <location>
        <begin position="1"/>
        <end position="113"/>
    </location>
</feature>
<feature type="compositionally biased region" description="Acidic residues" evidence="21">
    <location>
        <begin position="345"/>
        <end position="357"/>
    </location>
</feature>
<evidence type="ECO:0000256" key="5">
    <source>
        <dbReference type="ARBA" id="ARBA00019541"/>
    </source>
</evidence>
<keyword evidence="10" id="KW-0256">Endoplasmic reticulum</keyword>
<name>A0A8K0KRS8_LADFU</name>
<feature type="region of interest" description="Disordered" evidence="21">
    <location>
        <begin position="401"/>
        <end position="439"/>
    </location>
</feature>
<keyword evidence="17" id="KW-0325">Glycoprotein</keyword>
<feature type="repeat" description="WD" evidence="20">
    <location>
        <begin position="206"/>
        <end position="247"/>
    </location>
</feature>
<keyword evidence="18" id="KW-0753">Steroid metabolism</keyword>
<feature type="compositionally biased region" description="Polar residues" evidence="21">
    <location>
        <begin position="418"/>
        <end position="437"/>
    </location>
</feature>
<gene>
    <name evidence="24" type="ORF">J437_LFUL019075</name>
</gene>
<dbReference type="GO" id="GO:0045540">
    <property type="term" value="P:regulation of cholesterol biosynthetic process"/>
    <property type="evidence" value="ECO:0007669"/>
    <property type="project" value="TreeGrafter"/>
</dbReference>
<evidence type="ECO:0000256" key="9">
    <source>
        <dbReference type="ARBA" id="ARBA00022737"/>
    </source>
</evidence>
<evidence type="ECO:0000256" key="19">
    <source>
        <dbReference type="ARBA" id="ARBA00045958"/>
    </source>
</evidence>
<dbReference type="SMART" id="SM00320">
    <property type="entry name" value="WD40"/>
    <property type="match status" value="8"/>
</dbReference>
<evidence type="ECO:0000256" key="21">
    <source>
        <dbReference type="SAM" id="MobiDB-lite"/>
    </source>
</evidence>
<dbReference type="Pfam" id="PF00400">
    <property type="entry name" value="WD40"/>
    <property type="match status" value="2"/>
</dbReference>
<reference evidence="24" key="1">
    <citation type="submission" date="2013-04" db="EMBL/GenBank/DDBJ databases">
        <authorList>
            <person name="Qu J."/>
            <person name="Murali S.C."/>
            <person name="Bandaranaike D."/>
            <person name="Bellair M."/>
            <person name="Blankenburg K."/>
            <person name="Chao H."/>
            <person name="Dinh H."/>
            <person name="Doddapaneni H."/>
            <person name="Downs B."/>
            <person name="Dugan-Rocha S."/>
            <person name="Elkadiri S."/>
            <person name="Gnanaolivu R.D."/>
            <person name="Hernandez B."/>
            <person name="Javaid M."/>
            <person name="Jayaseelan J.C."/>
            <person name="Lee S."/>
            <person name="Li M."/>
            <person name="Ming W."/>
            <person name="Munidasa M."/>
            <person name="Muniz J."/>
            <person name="Nguyen L."/>
            <person name="Ongeri F."/>
            <person name="Osuji N."/>
            <person name="Pu L.-L."/>
            <person name="Puazo M."/>
            <person name="Qu C."/>
            <person name="Quiroz J."/>
            <person name="Raj R."/>
            <person name="Weissenberger G."/>
            <person name="Xin Y."/>
            <person name="Zou X."/>
            <person name="Han Y."/>
            <person name="Richards S."/>
            <person name="Worley K."/>
            <person name="Muzny D."/>
            <person name="Gibbs R."/>
        </authorList>
    </citation>
    <scope>NUCLEOTIDE SEQUENCE</scope>
    <source>
        <strain evidence="24">Sampled in the wild</strain>
    </source>
</reference>
<feature type="transmembrane region" description="Helical" evidence="22">
    <location>
        <begin position="7"/>
        <end position="34"/>
    </location>
</feature>
<evidence type="ECO:0000256" key="15">
    <source>
        <dbReference type="ARBA" id="ARBA00023136"/>
    </source>
</evidence>
<evidence type="ECO:0000256" key="6">
    <source>
        <dbReference type="ARBA" id="ARBA00022548"/>
    </source>
</evidence>
<dbReference type="PANTHER" id="PTHR46378:SF1">
    <property type="entry name" value="STEROL REGULATORY ELEMENT-BINDING PROTEIN CLEAVAGE-ACTIVATING PROTEIN"/>
    <property type="match status" value="1"/>
</dbReference>
<evidence type="ECO:0000256" key="7">
    <source>
        <dbReference type="ARBA" id="ARBA00022574"/>
    </source>
</evidence>
<keyword evidence="12" id="KW-0333">Golgi apparatus</keyword>
<dbReference type="PROSITE" id="PS50156">
    <property type="entry name" value="SSD"/>
    <property type="match status" value="1"/>
</dbReference>
<evidence type="ECO:0000256" key="14">
    <source>
        <dbReference type="ARBA" id="ARBA00023121"/>
    </source>
</evidence>
<dbReference type="GO" id="GO:0008203">
    <property type="term" value="P:cholesterol metabolic process"/>
    <property type="evidence" value="ECO:0007669"/>
    <property type="project" value="UniProtKB-KW"/>
</dbReference>
<dbReference type="GO" id="GO:0012507">
    <property type="term" value="C:ER to Golgi transport vesicle membrane"/>
    <property type="evidence" value="ECO:0007669"/>
    <property type="project" value="UniProtKB-SubCell"/>
</dbReference>
<dbReference type="GO" id="GO:0032934">
    <property type="term" value="F:sterol binding"/>
    <property type="evidence" value="ECO:0007669"/>
    <property type="project" value="InterPro"/>
</dbReference>
<comment type="caution">
    <text evidence="24">The sequence shown here is derived from an EMBL/GenBank/DDBJ whole genome shotgun (WGS) entry which is preliminary data.</text>
</comment>
<reference evidence="24" key="2">
    <citation type="submission" date="2017-10" db="EMBL/GenBank/DDBJ databases">
        <title>Ladona fulva Genome sequencing and assembly.</title>
        <authorList>
            <person name="Murali S."/>
            <person name="Richards S."/>
            <person name="Bandaranaike D."/>
            <person name="Bellair M."/>
            <person name="Blankenburg K."/>
            <person name="Chao H."/>
            <person name="Dinh H."/>
            <person name="Doddapaneni H."/>
            <person name="Dugan-Rocha S."/>
            <person name="Elkadiri S."/>
            <person name="Gnanaolivu R."/>
            <person name="Hernandez B."/>
            <person name="Skinner E."/>
            <person name="Javaid M."/>
            <person name="Lee S."/>
            <person name="Li M."/>
            <person name="Ming W."/>
            <person name="Munidasa M."/>
            <person name="Muniz J."/>
            <person name="Nguyen L."/>
            <person name="Hughes D."/>
            <person name="Osuji N."/>
            <person name="Pu L.-L."/>
            <person name="Puazo M."/>
            <person name="Qu C."/>
            <person name="Quiroz J."/>
            <person name="Raj R."/>
            <person name="Weissenberger G."/>
            <person name="Xin Y."/>
            <person name="Zou X."/>
            <person name="Han Y."/>
            <person name="Worley K."/>
            <person name="Muzny D."/>
            <person name="Gibbs R."/>
        </authorList>
    </citation>
    <scope>NUCLEOTIDE SEQUENCE</scope>
    <source>
        <strain evidence="24">Sampled in the wild</strain>
    </source>
</reference>
<dbReference type="GO" id="GO:0032936">
    <property type="term" value="C:SREBP-SCAP complex"/>
    <property type="evidence" value="ECO:0007669"/>
    <property type="project" value="TreeGrafter"/>
</dbReference>
<keyword evidence="6" id="KW-0153">Cholesterol metabolism</keyword>
<dbReference type="InterPro" id="IPR036322">
    <property type="entry name" value="WD40_repeat_dom_sf"/>
</dbReference>
<dbReference type="GO" id="GO:0005789">
    <property type="term" value="C:endoplasmic reticulum membrane"/>
    <property type="evidence" value="ECO:0007669"/>
    <property type="project" value="UniProtKB-SubCell"/>
</dbReference>
<keyword evidence="15 22" id="KW-0472">Membrane</keyword>
<feature type="region of interest" description="Disordered" evidence="21">
    <location>
        <begin position="300"/>
        <end position="320"/>
    </location>
</feature>
<dbReference type="Pfam" id="PF12349">
    <property type="entry name" value="Sterol-sensing"/>
    <property type="match status" value="1"/>
</dbReference>
<evidence type="ECO:0000256" key="20">
    <source>
        <dbReference type="PROSITE-ProRule" id="PRU00221"/>
    </source>
</evidence>
<organism evidence="24 25">
    <name type="scientific">Ladona fulva</name>
    <name type="common">Scarce chaser dragonfly</name>
    <name type="synonym">Libellula fulva</name>
    <dbReference type="NCBI Taxonomy" id="123851"/>
    <lineage>
        <taxon>Eukaryota</taxon>
        <taxon>Metazoa</taxon>
        <taxon>Ecdysozoa</taxon>
        <taxon>Arthropoda</taxon>
        <taxon>Hexapoda</taxon>
        <taxon>Insecta</taxon>
        <taxon>Pterygota</taxon>
        <taxon>Palaeoptera</taxon>
        <taxon>Odonata</taxon>
        <taxon>Epiprocta</taxon>
        <taxon>Anisoptera</taxon>
        <taxon>Libelluloidea</taxon>
        <taxon>Libellulidae</taxon>
        <taxon>Ladona</taxon>
    </lineage>
</organism>
<dbReference type="OrthoDB" id="361494at2759"/>
<dbReference type="InterPro" id="IPR030225">
    <property type="entry name" value="SCAP"/>
</dbReference>
<dbReference type="InterPro" id="IPR057042">
    <property type="entry name" value="Beta-prop_SCAP"/>
</dbReference>
<feature type="transmembrane region" description="Helical" evidence="22">
    <location>
        <begin position="94"/>
        <end position="112"/>
    </location>
</feature>
<evidence type="ECO:0000256" key="22">
    <source>
        <dbReference type="SAM" id="Phobius"/>
    </source>
</evidence>
<evidence type="ECO:0000256" key="18">
    <source>
        <dbReference type="ARBA" id="ARBA00023221"/>
    </source>
</evidence>
<keyword evidence="7 20" id="KW-0853">WD repeat</keyword>
<keyword evidence="14" id="KW-0446">Lipid-binding</keyword>
<evidence type="ECO:0000256" key="3">
    <source>
        <dbReference type="ARBA" id="ARBA00004653"/>
    </source>
</evidence>
<evidence type="ECO:0000256" key="2">
    <source>
        <dbReference type="ARBA" id="ARBA00004557"/>
    </source>
</evidence>
<evidence type="ECO:0000256" key="10">
    <source>
        <dbReference type="ARBA" id="ARBA00022824"/>
    </source>
</evidence>
<dbReference type="PANTHER" id="PTHR46378">
    <property type="entry name" value="STEROL REGULATORY ELEMENT-BINDING PROTEIN CLEAVAGE-ACTIVATING PROTEIN"/>
    <property type="match status" value="1"/>
</dbReference>
<dbReference type="InterPro" id="IPR000731">
    <property type="entry name" value="SSD"/>
</dbReference>
<dbReference type="GO" id="GO:0032933">
    <property type="term" value="P:SREBP signaling pathway"/>
    <property type="evidence" value="ECO:0007669"/>
    <property type="project" value="InterPro"/>
</dbReference>
<dbReference type="InterPro" id="IPR053958">
    <property type="entry name" value="HMGCR/SNAP/NPC1-like_SSD"/>
</dbReference>
<keyword evidence="9" id="KW-0677">Repeat</keyword>
<dbReference type="SUPFAM" id="SSF50978">
    <property type="entry name" value="WD40 repeat-like"/>
    <property type="match status" value="2"/>
</dbReference>
<comment type="function">
    <text evidence="19">Escort protein required for cholesterol as well as lipid homeostasis. Regulates export of the SCAP-SREBP complex from the endoplasmic reticulum to the Golgi upon low cholesterol, thereby regulating the processing of sterol regulatory element-binding proteins (SREBPs) SREBF1/SREBP1 and SREBF2/SREBP2. At high sterol concentrations, formation of a ternary complex with INSIG (INSIG1 or INSIG2) leads to mask the ER export signal in SCAP, promoting retention of the complex in the endoplasmic reticulum. Low sterol concentrations trigger release of INSIG, a conformational change in the SSD domain of SCAP, unmasking of the ER export signal, promoting recruitment into COPII-coated vesicles and transport of the SCAP-SREBP to the Golgi: in the Golgi, SREBPs are then processed, releasing the transcription factor fragment of SREBPs from the membrane, its import into the nucleus and up-regulation of LDLR, INSIG1 and the mevalonate pathway. Binds cholesterol via its SSD domain.</text>
</comment>
<evidence type="ECO:0000256" key="4">
    <source>
        <dbReference type="ARBA" id="ARBA00007410"/>
    </source>
</evidence>
<dbReference type="EMBL" id="KZ309582">
    <property type="protein sequence ID" value="KAG8239294.1"/>
    <property type="molecule type" value="Genomic_DNA"/>
</dbReference>
<accession>A0A8K0KRS8</accession>
<dbReference type="Proteomes" id="UP000792457">
    <property type="component" value="Unassembled WGS sequence"/>
</dbReference>
<proteinExistence type="inferred from homology"/>
<comment type="similarity">
    <text evidence="4">Belongs to the WD repeat SCAP family.</text>
</comment>
<evidence type="ECO:0000256" key="16">
    <source>
        <dbReference type="ARBA" id="ARBA00023166"/>
    </source>
</evidence>
<dbReference type="AlphaFoldDB" id="A0A8K0KRS8"/>
<evidence type="ECO:0000256" key="1">
    <source>
        <dbReference type="ARBA" id="ARBA00004477"/>
    </source>
</evidence>
<evidence type="ECO:0000256" key="17">
    <source>
        <dbReference type="ARBA" id="ARBA00023180"/>
    </source>
</evidence>
<evidence type="ECO:0000256" key="8">
    <source>
        <dbReference type="ARBA" id="ARBA00022692"/>
    </source>
</evidence>
<keyword evidence="8 22" id="KW-0812">Transmembrane</keyword>
<keyword evidence="25" id="KW-1185">Reference proteome</keyword>